<dbReference type="PANTHER" id="PTHR42073:SF1">
    <property type="entry name" value="MEIOTIC EXPRESSION UP-REGULATED PROTEIN 6"/>
    <property type="match status" value="1"/>
</dbReference>
<feature type="compositionally biased region" description="Low complexity" evidence="1">
    <location>
        <begin position="251"/>
        <end position="275"/>
    </location>
</feature>
<dbReference type="Gene3D" id="1.20.225.20">
    <property type="entry name" value="Ub domain-containing protein, DC-UbP/UBTD2, N-terminal domain"/>
    <property type="match status" value="1"/>
</dbReference>
<dbReference type="EMBL" id="KV441548">
    <property type="protein sequence ID" value="OAG13145.1"/>
    <property type="molecule type" value="Genomic_DNA"/>
</dbReference>
<sequence>MSAAVQHPLVEPQQSAPLQEATASETAASTAAPATEEKPVEAAAPVEETPKTEGEAAAAAPVEEKKEEKPVEPIYSGALGYKAPGLKNAFRFSKKYFWFGEEAAVPISSLSAYLRGEKAEVAHPTAAWSSVTGKGLLFFVKHADEKSNPAGALKLADATELAKDGAVAFHFKLHGGKHTFEAHTVAERNGWFVAVEKAIEEAKASKDTIVANESYKEELSKLGKPATLAPTVAAGSTPKKSTEVTPKPAEGEASTAAVAEETAATARAGSSSSSSSDEEKKRKKAAKSKSRSVSRGKRASIFGGLLGKKDKAEEKVEEKKEEKKIEKEEKKEEKAEEATPAVAEPATEAAVAPVTAPVITSEIPPVEEKKTEETAPVVPVEEKKVEEKPKPTKRGSIFGNFVEKLKSPTHEKKEADLVPAVPAKEPEAAAEAPKVDEPATTETAPVLPPVAPVETAPLESTTEALKLEEPKETKPAATTPHKESKSFSFGKFLSNKEKAKSPATEKAPELPKTEEAPKIEETPAVGAPAAVEPTTEAPKEEAAVAEPTTEAATAAPATKEKKRGSIFGALGSKKEGEGKGGFGGLFRAASKAGKPKKEKETTPAAKVEEATEPKEEKTEVAPIAEETKATTDVPAATATEPATIGDVAPEAVAGCCFSRPDSGDALANQPSASQRNINNPTPPNASAVTSPRGSASHPVAENRPNIPIKPIDPAHRSKLPKTLASPTVGSHRNHVPPLSQSMSGQWTRQRLEKERNDWWDTRTTGSTEIWAALRSMVQSLQAGDLREAQVLLDVTECTCPNGMLWRGIFDKRGEWYRVPEWIVIEPDGLVEEEDLKDEAGSVGEEDDKEVEVEELGEEVKVLCRLSSTGKDYRIVIKKGERVGSLVTKLKAKAGLNPFITIRVVYGGKIIDEHQPLESHPFWNYDAKHVLVAMVFE</sequence>
<evidence type="ECO:0000256" key="1">
    <source>
        <dbReference type="SAM" id="MobiDB-lite"/>
    </source>
</evidence>
<keyword evidence="5" id="KW-1185">Reference proteome</keyword>
<evidence type="ECO:0000313" key="5">
    <source>
        <dbReference type="Proteomes" id="UP000077069"/>
    </source>
</evidence>
<dbReference type="Pfam" id="PF15406">
    <property type="entry name" value="PH_6"/>
    <property type="match status" value="1"/>
</dbReference>
<feature type="compositionally biased region" description="Basic residues" evidence="1">
    <location>
        <begin position="281"/>
        <end position="298"/>
    </location>
</feature>
<feature type="compositionally biased region" description="Low complexity" evidence="1">
    <location>
        <begin position="544"/>
        <end position="557"/>
    </location>
</feature>
<protein>
    <recommendedName>
        <fullName evidence="6">Ubiquitin-like domain-containing protein</fullName>
    </recommendedName>
</protein>
<evidence type="ECO:0000259" key="2">
    <source>
        <dbReference type="Pfam" id="PF15406"/>
    </source>
</evidence>
<feature type="compositionally biased region" description="Low complexity" evidence="1">
    <location>
        <begin position="527"/>
        <end position="536"/>
    </location>
</feature>
<feature type="compositionally biased region" description="Basic and acidic residues" evidence="1">
    <location>
        <begin position="307"/>
        <end position="337"/>
    </location>
</feature>
<feature type="compositionally biased region" description="Low complexity" evidence="1">
    <location>
        <begin position="338"/>
        <end position="360"/>
    </location>
</feature>
<dbReference type="InterPro" id="IPR038169">
    <property type="entry name" value="DC-UbP/UBTD2_N_sf"/>
</dbReference>
<name>A0A177D0C1_9PLEO</name>
<dbReference type="OrthoDB" id="5593352at2759"/>
<dbReference type="InterPro" id="IPR039712">
    <property type="entry name" value="Meu6"/>
</dbReference>
<reference evidence="4 5" key="1">
    <citation type="submission" date="2016-05" db="EMBL/GenBank/DDBJ databases">
        <title>Comparative analysis of secretome profiles of manganese(II)-oxidizing ascomycete fungi.</title>
        <authorList>
            <consortium name="DOE Joint Genome Institute"/>
            <person name="Zeiner C.A."/>
            <person name="Purvine S.O."/>
            <person name="Zink E.M."/>
            <person name="Wu S."/>
            <person name="Pasa-Tolic L."/>
            <person name="Chaput D.L."/>
            <person name="Haridas S."/>
            <person name="Grigoriev I.V."/>
            <person name="Santelli C.M."/>
            <person name="Hansel C.M."/>
        </authorList>
    </citation>
    <scope>NUCLEOTIDE SEQUENCE [LARGE SCALE GENOMIC DNA]</scope>
    <source>
        <strain evidence="4 5">AP3s5-JAC2a</strain>
    </source>
</reference>
<dbReference type="GeneID" id="28764182"/>
<feature type="region of interest" description="Disordered" evidence="1">
    <location>
        <begin position="664"/>
        <end position="746"/>
    </location>
</feature>
<feature type="compositionally biased region" description="Basic and acidic residues" evidence="1">
    <location>
        <begin position="465"/>
        <end position="485"/>
    </location>
</feature>
<feature type="compositionally biased region" description="Basic and acidic residues" evidence="1">
    <location>
        <begin position="380"/>
        <end position="390"/>
    </location>
</feature>
<dbReference type="Pfam" id="PF16455">
    <property type="entry name" value="UBD"/>
    <property type="match status" value="1"/>
</dbReference>
<feature type="compositionally biased region" description="Basic and acidic residues" evidence="1">
    <location>
        <begin position="595"/>
        <end position="629"/>
    </location>
</feature>
<accession>A0A177D0C1</accession>
<feature type="compositionally biased region" description="Polar residues" evidence="1">
    <location>
        <begin position="668"/>
        <end position="693"/>
    </location>
</feature>
<organism evidence="4 5">
    <name type="scientific">Paraphaeosphaeria sporulosa</name>
    <dbReference type="NCBI Taxonomy" id="1460663"/>
    <lineage>
        <taxon>Eukaryota</taxon>
        <taxon>Fungi</taxon>
        <taxon>Dikarya</taxon>
        <taxon>Ascomycota</taxon>
        <taxon>Pezizomycotina</taxon>
        <taxon>Dothideomycetes</taxon>
        <taxon>Pleosporomycetidae</taxon>
        <taxon>Pleosporales</taxon>
        <taxon>Massarineae</taxon>
        <taxon>Didymosphaeriaceae</taxon>
        <taxon>Paraphaeosphaeria</taxon>
    </lineage>
</organism>
<feature type="compositionally biased region" description="Low complexity" evidence="1">
    <location>
        <begin position="20"/>
        <end position="34"/>
    </location>
</feature>
<dbReference type="InterPro" id="IPR039483">
    <property type="entry name" value="Meu6_PH_dom"/>
</dbReference>
<dbReference type="AlphaFoldDB" id="A0A177D0C1"/>
<feature type="domain" description="DC-UbP/UBTD2 N-terminal" evidence="3">
    <location>
        <begin position="741"/>
        <end position="832"/>
    </location>
</feature>
<dbReference type="InterPro" id="IPR032752">
    <property type="entry name" value="DC-UbP/UBTD2_N"/>
</dbReference>
<feature type="region of interest" description="Disordered" evidence="1">
    <location>
        <begin position="1"/>
        <end position="69"/>
    </location>
</feature>
<dbReference type="PANTHER" id="PTHR42073">
    <property type="entry name" value="MEIOTIC EXPRESSION UP-REGULATED PROTEIN 6"/>
    <property type="match status" value="1"/>
</dbReference>
<feature type="compositionally biased region" description="Basic and acidic residues" evidence="1">
    <location>
        <begin position="403"/>
        <end position="416"/>
    </location>
</feature>
<evidence type="ECO:0000313" key="4">
    <source>
        <dbReference type="EMBL" id="OAG13145.1"/>
    </source>
</evidence>
<feature type="compositionally biased region" description="Basic and acidic residues" evidence="1">
    <location>
        <begin position="506"/>
        <end position="521"/>
    </location>
</feature>
<dbReference type="Proteomes" id="UP000077069">
    <property type="component" value="Unassembled WGS sequence"/>
</dbReference>
<feature type="region of interest" description="Disordered" evidence="1">
    <location>
        <begin position="230"/>
        <end position="640"/>
    </location>
</feature>
<dbReference type="InParanoid" id="A0A177D0C1"/>
<evidence type="ECO:0000259" key="3">
    <source>
        <dbReference type="Pfam" id="PF16455"/>
    </source>
</evidence>
<proteinExistence type="predicted"/>
<gene>
    <name evidence="4" type="ORF">CC84DRAFT_1183592</name>
</gene>
<evidence type="ECO:0008006" key="6">
    <source>
        <dbReference type="Google" id="ProtNLM"/>
    </source>
</evidence>
<feature type="domain" description="Meiotic expression up-regulated protein 6 PH" evidence="2">
    <location>
        <begin position="90"/>
        <end position="197"/>
    </location>
</feature>
<dbReference type="RefSeq" id="XP_018043510.1">
    <property type="nucleotide sequence ID" value="XM_018180696.1"/>
</dbReference>